<keyword evidence="2" id="KW-0472">Membrane</keyword>
<feature type="compositionally biased region" description="Polar residues" evidence="1">
    <location>
        <begin position="125"/>
        <end position="145"/>
    </location>
</feature>
<feature type="compositionally biased region" description="Polar residues" evidence="1">
    <location>
        <begin position="224"/>
        <end position="233"/>
    </location>
</feature>
<protein>
    <submittedName>
        <fullName evidence="3">RING finger domain-containing protein</fullName>
    </submittedName>
</protein>
<reference evidence="4" key="1">
    <citation type="journal article" date="2012" name="MBio">
        <title>Comparative genome analysis of Trichophyton rubrum and related dermatophytes reveals candidate genes involved in infection.</title>
        <authorList>
            <person name="Martinez D.A."/>
            <person name="Oliver B.G."/>
            <person name="Graeser Y."/>
            <person name="Goldberg J.M."/>
            <person name="Li W."/>
            <person name="Martinez-Rossi N.M."/>
            <person name="Monod M."/>
            <person name="Shelest E."/>
            <person name="Barton R.C."/>
            <person name="Birch E."/>
            <person name="Brakhage A.A."/>
            <person name="Chen Z."/>
            <person name="Gurr S.J."/>
            <person name="Heiman D."/>
            <person name="Heitman J."/>
            <person name="Kosti I."/>
            <person name="Rossi A."/>
            <person name="Saif S."/>
            <person name="Samalova M."/>
            <person name="Saunders C.W."/>
            <person name="Shea T."/>
            <person name="Summerbell R.C."/>
            <person name="Xu J."/>
            <person name="Young S."/>
            <person name="Zeng Q."/>
            <person name="Birren B.W."/>
            <person name="Cuomo C.A."/>
            <person name="White T.C."/>
        </authorList>
    </citation>
    <scope>NUCLEOTIDE SEQUENCE [LARGE SCALE GENOMIC DNA]</scope>
    <source>
        <strain evidence="4">ATCC MYA-4606 / CBS 127.97</strain>
    </source>
</reference>
<accession>F2PH22</accession>
<keyword evidence="2" id="KW-1133">Transmembrane helix</keyword>
<sequence>MTTPSPSSTPGASGESGSNNSPLLFFVALGFGVVFTNLWIIVGVKYCFRYNQRHRQARNDDNGDPIDMVNVPRTHRRRREKKLMSMEDVNSRFPITKYKSWRASRAEAGLPTAGGIDSNIDTHTNQQAGHQESGTIDTSRTTTSADRGECSGAMSPDSMLGRKSTDIQVPPAAHGDHLSNCPHATVASRMVLAGRFMPMLPGEENNRSARDRGLRVAGDHAGQDGTQPQSNGWRSRLPRLNIPFGRNRNNGSQQGDANASSVVADPPTPRQLESASHVAR</sequence>
<feature type="region of interest" description="Disordered" evidence="1">
    <location>
        <begin position="125"/>
        <end position="180"/>
    </location>
</feature>
<proteinExistence type="predicted"/>
<evidence type="ECO:0000256" key="1">
    <source>
        <dbReference type="SAM" id="MobiDB-lite"/>
    </source>
</evidence>
<evidence type="ECO:0000256" key="2">
    <source>
        <dbReference type="SAM" id="Phobius"/>
    </source>
</evidence>
<keyword evidence="2" id="KW-0812">Transmembrane</keyword>
<dbReference type="AlphaFoldDB" id="F2PH22"/>
<dbReference type="Proteomes" id="UP000009169">
    <property type="component" value="Unassembled WGS sequence"/>
</dbReference>
<evidence type="ECO:0000313" key="3">
    <source>
        <dbReference type="EMBL" id="EGE01190.1"/>
    </source>
</evidence>
<feature type="compositionally biased region" description="Polar residues" evidence="1">
    <location>
        <begin position="247"/>
        <end position="261"/>
    </location>
</feature>
<dbReference type="OrthoDB" id="8062037at2759"/>
<dbReference type="VEuPathDB" id="FungiDB:TEQG_00242"/>
<gene>
    <name evidence="3" type="ORF">TEQG_00242</name>
</gene>
<keyword evidence="4" id="KW-1185">Reference proteome</keyword>
<name>F2PH22_TRIEC</name>
<feature type="transmembrane region" description="Helical" evidence="2">
    <location>
        <begin position="23"/>
        <end position="48"/>
    </location>
</feature>
<dbReference type="eggNOG" id="KOG4628">
    <property type="taxonomic scope" value="Eukaryota"/>
</dbReference>
<evidence type="ECO:0000313" key="4">
    <source>
        <dbReference type="Proteomes" id="UP000009169"/>
    </source>
</evidence>
<organism evidence="3 4">
    <name type="scientific">Trichophyton equinum (strain ATCC MYA-4606 / CBS 127.97)</name>
    <name type="common">Horse ringworm fungus</name>
    <dbReference type="NCBI Taxonomy" id="559882"/>
    <lineage>
        <taxon>Eukaryota</taxon>
        <taxon>Fungi</taxon>
        <taxon>Dikarya</taxon>
        <taxon>Ascomycota</taxon>
        <taxon>Pezizomycotina</taxon>
        <taxon>Eurotiomycetes</taxon>
        <taxon>Eurotiomycetidae</taxon>
        <taxon>Onygenales</taxon>
        <taxon>Arthrodermataceae</taxon>
        <taxon>Trichophyton</taxon>
    </lineage>
</organism>
<feature type="region of interest" description="Disordered" evidence="1">
    <location>
        <begin position="217"/>
        <end position="280"/>
    </location>
</feature>
<dbReference type="HOGENOM" id="CLU_031409_1_0_1"/>
<dbReference type="EMBL" id="DS995718">
    <property type="protein sequence ID" value="EGE01190.1"/>
    <property type="molecule type" value="Genomic_DNA"/>
</dbReference>